<dbReference type="InterPro" id="IPR030392">
    <property type="entry name" value="S74_ICA"/>
</dbReference>
<proteinExistence type="predicted"/>
<dbReference type="KEGG" id="pstg:E8M01_07250"/>
<accession>A0A4D7B5F3</accession>
<reference evidence="2 3" key="1">
    <citation type="submission" date="2019-04" db="EMBL/GenBank/DDBJ databases">
        <title>Phreatobacter aquaticus sp. nov.</title>
        <authorList>
            <person name="Choi A."/>
        </authorList>
    </citation>
    <scope>NUCLEOTIDE SEQUENCE [LARGE SCALE GENOMIC DNA]</scope>
    <source>
        <strain evidence="2 3">KCTC 52518</strain>
    </source>
</reference>
<evidence type="ECO:0000259" key="1">
    <source>
        <dbReference type="Pfam" id="PF13884"/>
    </source>
</evidence>
<dbReference type="EMBL" id="CP039690">
    <property type="protein sequence ID" value="QCI69079.1"/>
    <property type="molecule type" value="Genomic_DNA"/>
</dbReference>
<keyword evidence="3" id="KW-1185">Reference proteome</keyword>
<dbReference type="AlphaFoldDB" id="A0A4D7B5F3"/>
<sequence>MGGGGDAGGGGGGAGSGGWSDIRLKRNIERVGSSASGLPIYAFEYIWGGPRYVGVMAQDVMQVKPEAVITTESGYLMVAYDLIDVRMTTFEEWTKAHAPA</sequence>
<dbReference type="OrthoDB" id="7226450at2"/>
<evidence type="ECO:0000313" key="2">
    <source>
        <dbReference type="EMBL" id="QCI69079.1"/>
    </source>
</evidence>
<feature type="domain" description="Peptidase S74" evidence="1">
    <location>
        <begin position="20"/>
        <end position="68"/>
    </location>
</feature>
<dbReference type="Proteomes" id="UP000298781">
    <property type="component" value="Chromosome"/>
</dbReference>
<organism evidence="2 3">
    <name type="scientific">Phreatobacter stygius</name>
    <dbReference type="NCBI Taxonomy" id="1940610"/>
    <lineage>
        <taxon>Bacteria</taxon>
        <taxon>Pseudomonadati</taxon>
        <taxon>Pseudomonadota</taxon>
        <taxon>Alphaproteobacteria</taxon>
        <taxon>Hyphomicrobiales</taxon>
        <taxon>Phreatobacteraceae</taxon>
        <taxon>Phreatobacter</taxon>
    </lineage>
</organism>
<name>A0A4D7B5F3_9HYPH</name>
<evidence type="ECO:0000313" key="3">
    <source>
        <dbReference type="Proteomes" id="UP000298781"/>
    </source>
</evidence>
<protein>
    <submittedName>
        <fullName evidence="2">Tail fiber domain-containing protein</fullName>
    </submittedName>
</protein>
<dbReference type="Pfam" id="PF13884">
    <property type="entry name" value="Peptidase_S74"/>
    <property type="match status" value="1"/>
</dbReference>
<gene>
    <name evidence="2" type="ORF">E8M01_07250</name>
</gene>